<sequence>MSSSPRPALAVLGALLSVMLHLLLFPSNARADERHAVGDVVVGPGEVSPGVSNVVGDVEVLGAVRGDVKSVAGDVMVYGPVAGDVKASFGSVDVRAPVGGDVEAGFGDVYIDSRVAGDVDVERGNVELGPRARIGGTLQPGSGRIFSHPDAYVAGGTVAGMVPEGDEPPGAFGFLGVTGWLFGALLFVACSALAAVLVPRPLAAAARGIGEAPVWSLAIGIGSVPVAVVLAVVLLVSGVGIPVLLLFAPAYLFLVFFGGLAAAFFIGRRLVMATGRYEAGNAFAAVVGALLVSGAFLVPYGHVVAYALALLGTGGALLALFSRLRSRPGYRHSSYEAYVRERRGGPGAR</sequence>
<keyword evidence="1" id="KW-0812">Transmembrane</keyword>
<feature type="transmembrane region" description="Helical" evidence="1">
    <location>
        <begin position="243"/>
        <end position="267"/>
    </location>
</feature>
<keyword evidence="4" id="KW-1185">Reference proteome</keyword>
<feature type="transmembrane region" description="Helical" evidence="1">
    <location>
        <begin position="279"/>
        <end position="297"/>
    </location>
</feature>
<proteinExistence type="predicted"/>
<feature type="transmembrane region" description="Helical" evidence="1">
    <location>
        <begin position="171"/>
        <end position="198"/>
    </location>
</feature>
<dbReference type="AlphaFoldDB" id="A0A510HEC3"/>
<keyword evidence="1" id="KW-0472">Membrane</keyword>
<keyword evidence="2" id="KW-0732">Signal</keyword>
<feature type="chain" id="PRO_5022233186" description="Polymer-forming cytoskeletal protein" evidence="2">
    <location>
        <begin position="32"/>
        <end position="349"/>
    </location>
</feature>
<evidence type="ECO:0000313" key="3">
    <source>
        <dbReference type="EMBL" id="BBL78292.1"/>
    </source>
</evidence>
<dbReference type="EMBL" id="AP019791">
    <property type="protein sequence ID" value="BBL78292.1"/>
    <property type="molecule type" value="Genomic_DNA"/>
</dbReference>
<feature type="signal peptide" evidence="2">
    <location>
        <begin position="1"/>
        <end position="31"/>
    </location>
</feature>
<dbReference type="Proteomes" id="UP000318065">
    <property type="component" value="Chromosome"/>
</dbReference>
<protein>
    <recommendedName>
        <fullName evidence="5">Polymer-forming cytoskeletal protein</fullName>
    </recommendedName>
</protein>
<reference evidence="3" key="1">
    <citation type="journal article" date="2019" name="Microbiol. Resour. Announc.">
        <title>Complete Genome Sequence of Rubrobacter xylanophilus Strain AA3-22, Isolated from Arima Onsen in Japan.</title>
        <authorList>
            <person name="Tomariguchi N."/>
            <person name="Miyazaki K."/>
        </authorList>
    </citation>
    <scope>NUCLEOTIDE SEQUENCE [LARGE SCALE GENOMIC DNA]</scope>
    <source>
        <strain evidence="3">AA3-22</strain>
    </source>
</reference>
<gene>
    <name evidence="3" type="ORF">RxyAA322_01460</name>
</gene>
<feature type="transmembrane region" description="Helical" evidence="1">
    <location>
        <begin position="214"/>
        <end position="237"/>
    </location>
</feature>
<evidence type="ECO:0008006" key="5">
    <source>
        <dbReference type="Google" id="ProtNLM"/>
    </source>
</evidence>
<evidence type="ECO:0000256" key="1">
    <source>
        <dbReference type="SAM" id="Phobius"/>
    </source>
</evidence>
<accession>A0A510HEC3</accession>
<keyword evidence="1" id="KW-1133">Transmembrane helix</keyword>
<dbReference type="RefSeq" id="WP_143526454.1">
    <property type="nucleotide sequence ID" value="NZ_AP019791.1"/>
</dbReference>
<organism evidence="3 4">
    <name type="scientific">Rubrobacter xylanophilus</name>
    <dbReference type="NCBI Taxonomy" id="49319"/>
    <lineage>
        <taxon>Bacteria</taxon>
        <taxon>Bacillati</taxon>
        <taxon>Actinomycetota</taxon>
        <taxon>Rubrobacteria</taxon>
        <taxon>Rubrobacterales</taxon>
        <taxon>Rubrobacteraceae</taxon>
        <taxon>Rubrobacter</taxon>
    </lineage>
</organism>
<name>A0A510HEC3_9ACTN</name>
<evidence type="ECO:0000313" key="4">
    <source>
        <dbReference type="Proteomes" id="UP000318065"/>
    </source>
</evidence>
<feature type="transmembrane region" description="Helical" evidence="1">
    <location>
        <begin position="303"/>
        <end position="321"/>
    </location>
</feature>
<evidence type="ECO:0000256" key="2">
    <source>
        <dbReference type="SAM" id="SignalP"/>
    </source>
</evidence>
<dbReference type="OrthoDB" id="5245180at2"/>